<keyword evidence="2" id="KW-1185">Reference proteome</keyword>
<dbReference type="AlphaFoldDB" id="A0A397VPC1"/>
<reference evidence="1 2" key="1">
    <citation type="submission" date="2018-06" db="EMBL/GenBank/DDBJ databases">
        <title>Comparative genomics reveals the genomic features of Rhizophagus irregularis, R. cerebriforme, R. diaphanum and Gigaspora rosea, and their symbiotic lifestyle signature.</title>
        <authorList>
            <person name="Morin E."/>
            <person name="San Clemente H."/>
            <person name="Chen E.C.H."/>
            <person name="De La Providencia I."/>
            <person name="Hainaut M."/>
            <person name="Kuo A."/>
            <person name="Kohler A."/>
            <person name="Murat C."/>
            <person name="Tang N."/>
            <person name="Roy S."/>
            <person name="Loubradou J."/>
            <person name="Henrissat B."/>
            <person name="Grigoriev I.V."/>
            <person name="Corradi N."/>
            <person name="Roux C."/>
            <person name="Martin F.M."/>
        </authorList>
    </citation>
    <scope>NUCLEOTIDE SEQUENCE [LARGE SCALE GENOMIC DNA]</scope>
    <source>
        <strain evidence="1 2">DAOM 194757</strain>
    </source>
</reference>
<evidence type="ECO:0000313" key="1">
    <source>
        <dbReference type="EMBL" id="RIB23748.1"/>
    </source>
</evidence>
<proteinExistence type="predicted"/>
<comment type="caution">
    <text evidence="1">The sequence shown here is derived from an EMBL/GenBank/DDBJ whole genome shotgun (WGS) entry which is preliminary data.</text>
</comment>
<sequence>MYSHGSRGFYHHPISALSATIITISCEIIIFEKVFGSIPVNSVKASTYNIRQYIVLSGLTVLWPVELLNNLELDEEGKKSNEELNKEELDRAELDHEEFNHEEFDESKFGAEFELMLSGV</sequence>
<dbReference type="PROSITE" id="PS51257">
    <property type="entry name" value="PROKAR_LIPOPROTEIN"/>
    <property type="match status" value="1"/>
</dbReference>
<gene>
    <name evidence="1" type="ORF">C2G38_2170433</name>
</gene>
<organism evidence="1 2">
    <name type="scientific">Gigaspora rosea</name>
    <dbReference type="NCBI Taxonomy" id="44941"/>
    <lineage>
        <taxon>Eukaryota</taxon>
        <taxon>Fungi</taxon>
        <taxon>Fungi incertae sedis</taxon>
        <taxon>Mucoromycota</taxon>
        <taxon>Glomeromycotina</taxon>
        <taxon>Glomeromycetes</taxon>
        <taxon>Diversisporales</taxon>
        <taxon>Gigasporaceae</taxon>
        <taxon>Gigaspora</taxon>
    </lineage>
</organism>
<accession>A0A397VPC1</accession>
<evidence type="ECO:0000313" key="2">
    <source>
        <dbReference type="Proteomes" id="UP000266673"/>
    </source>
</evidence>
<dbReference type="Proteomes" id="UP000266673">
    <property type="component" value="Unassembled WGS sequence"/>
</dbReference>
<protein>
    <submittedName>
        <fullName evidence="1">Uncharacterized protein</fullName>
    </submittedName>
</protein>
<name>A0A397VPC1_9GLOM</name>
<dbReference type="EMBL" id="QKWP01000246">
    <property type="protein sequence ID" value="RIB23748.1"/>
    <property type="molecule type" value="Genomic_DNA"/>
</dbReference>